<keyword evidence="2" id="KW-0808">Transferase</keyword>
<evidence type="ECO:0000313" key="3">
    <source>
        <dbReference type="Proteomes" id="UP000475905"/>
    </source>
</evidence>
<dbReference type="RefSeq" id="WP_005677019.1">
    <property type="nucleotide sequence ID" value="NZ_CAXSJX010000023.1"/>
</dbReference>
<gene>
    <name evidence="2" type="ORF">F2Y36_02365</name>
</gene>
<dbReference type="SUPFAM" id="SSF53448">
    <property type="entry name" value="Nucleotide-diphospho-sugar transferases"/>
    <property type="match status" value="1"/>
</dbReference>
<dbReference type="GO" id="GO:0016758">
    <property type="term" value="F:hexosyltransferase activity"/>
    <property type="evidence" value="ECO:0007669"/>
    <property type="project" value="UniProtKB-ARBA"/>
</dbReference>
<dbReference type="InterPro" id="IPR029044">
    <property type="entry name" value="Nucleotide-diphossugar_trans"/>
</dbReference>
<reference evidence="2 3" key="1">
    <citation type="journal article" date="2019" name="Nat. Med.">
        <title>A library of human gut bacterial isolates paired with longitudinal multiomics data enables mechanistic microbiome research.</title>
        <authorList>
            <person name="Poyet M."/>
            <person name="Groussin M."/>
            <person name="Gibbons S.M."/>
            <person name="Avila-Pacheco J."/>
            <person name="Jiang X."/>
            <person name="Kearney S.M."/>
            <person name="Perrotta A.R."/>
            <person name="Berdy B."/>
            <person name="Zhao S."/>
            <person name="Lieberman T.D."/>
            <person name="Swanson P.K."/>
            <person name="Smith M."/>
            <person name="Roesemann S."/>
            <person name="Alexander J.E."/>
            <person name="Rich S.A."/>
            <person name="Livny J."/>
            <person name="Vlamakis H."/>
            <person name="Clish C."/>
            <person name="Bullock K."/>
            <person name="Deik A."/>
            <person name="Scott J."/>
            <person name="Pierce K.A."/>
            <person name="Xavier R.J."/>
            <person name="Alm E.J."/>
        </authorList>
    </citation>
    <scope>NUCLEOTIDE SEQUENCE [LARGE SCALE GENOMIC DNA]</scope>
    <source>
        <strain evidence="2 3">BIOML-A31</strain>
    </source>
</reference>
<proteinExistence type="predicted"/>
<organism evidence="2 3">
    <name type="scientific">Bacteroides caccae</name>
    <dbReference type="NCBI Taxonomy" id="47678"/>
    <lineage>
        <taxon>Bacteria</taxon>
        <taxon>Pseudomonadati</taxon>
        <taxon>Bacteroidota</taxon>
        <taxon>Bacteroidia</taxon>
        <taxon>Bacteroidales</taxon>
        <taxon>Bacteroidaceae</taxon>
        <taxon>Bacteroides</taxon>
    </lineage>
</organism>
<dbReference type="KEGG" id="bcac:CGC64_04480"/>
<evidence type="ECO:0000313" key="2">
    <source>
        <dbReference type="EMBL" id="KAA5465848.1"/>
    </source>
</evidence>
<name>A0A6L3KXD8_9BACE</name>
<dbReference type="Proteomes" id="UP000475905">
    <property type="component" value="Unassembled WGS sequence"/>
</dbReference>
<dbReference type="PANTHER" id="PTHR22916:SF3">
    <property type="entry name" value="UDP-GLCNAC:BETAGAL BETA-1,3-N-ACETYLGLUCOSAMINYLTRANSFERASE-LIKE PROTEIN 1"/>
    <property type="match status" value="1"/>
</dbReference>
<protein>
    <submittedName>
        <fullName evidence="2">Glycosyltransferase</fullName>
    </submittedName>
</protein>
<feature type="domain" description="Glycosyltransferase 2-like" evidence="1">
    <location>
        <begin position="17"/>
        <end position="136"/>
    </location>
</feature>
<accession>A0A6L3KXD8</accession>
<comment type="caution">
    <text evidence="2">The sequence shown here is derived from an EMBL/GenBank/DDBJ whole genome shotgun (WGS) entry which is preliminary data.</text>
</comment>
<evidence type="ECO:0000259" key="1">
    <source>
        <dbReference type="Pfam" id="PF00535"/>
    </source>
</evidence>
<dbReference type="Gene3D" id="3.90.550.10">
    <property type="entry name" value="Spore Coat Polysaccharide Biosynthesis Protein SpsA, Chain A"/>
    <property type="match status" value="1"/>
</dbReference>
<dbReference type="Pfam" id="PF00535">
    <property type="entry name" value="Glycos_transf_2"/>
    <property type="match status" value="1"/>
</dbReference>
<sequence>METIFSDSKMDIKPLVSVCMITYNQSLYIKQAIEGVLMQETDFPFEFIISDDCSTDSTRKICQYYKELYPDKITLLLPEKNLGISDNFYTTLFSATGKYIAFCEGDDYWIDSHKLQKQVAYLETHPNVGCVYTDFNRLWQANGFLECSVFHTNSKWFPLHSDLATFVCTPSYLAPCTWMFRKELLVKPSFESVDSTFVLFAHMLSKTDIYFLPDTTSVYRLLPESASHSNSLEKTYMRVSGLYTAQMELVKLYNLPMNIKEEIDEKYYLTYLRLLAAFGDKDVIIEMRRALRGKRLSFYQYFRLQVARTQLGRKIIRILYKFYFHKYQRL</sequence>
<dbReference type="AlphaFoldDB" id="A0A6L3KXD8"/>
<dbReference type="InterPro" id="IPR001173">
    <property type="entry name" value="Glyco_trans_2-like"/>
</dbReference>
<dbReference type="EMBL" id="VVYP01000002">
    <property type="protein sequence ID" value="KAA5465848.1"/>
    <property type="molecule type" value="Genomic_DNA"/>
</dbReference>
<dbReference type="PANTHER" id="PTHR22916">
    <property type="entry name" value="GLYCOSYLTRANSFERASE"/>
    <property type="match status" value="1"/>
</dbReference>